<keyword evidence="3" id="KW-1185">Reference proteome</keyword>
<accession>A0ABY8FWX4</accession>
<evidence type="ECO:0000313" key="3">
    <source>
        <dbReference type="Proteomes" id="UP001215216"/>
    </source>
</evidence>
<dbReference type="EMBL" id="CP121208">
    <property type="protein sequence ID" value="WFM83019.1"/>
    <property type="molecule type" value="Genomic_DNA"/>
</dbReference>
<dbReference type="SUPFAM" id="SSF56112">
    <property type="entry name" value="Protein kinase-like (PK-like)"/>
    <property type="match status" value="1"/>
</dbReference>
<proteinExistence type="predicted"/>
<evidence type="ECO:0000259" key="1">
    <source>
        <dbReference type="Pfam" id="PF01636"/>
    </source>
</evidence>
<sequence>MDFHQGTESWQDATLIENIMRQARWYRGHNPHVEFGPWAQTGNTSASIILQLVQSEGLVYQLPLYLTAPTAADHELPGYIGPAGNLSVFDATEHPFGREAIYEAILGNVTWEGPLPVGAHTLRGKSAQLPQVAESHKLSSEQSNTSVIYTFAAHTCGKVSPFTANAENTSSSESAGIIIKLFRVVDFGKNPDVELMEGLEKLGTRAIPRQYGSIFADADGHIDLGVAAEFLAGSADAWQVLTAQASSSSDLVDRSQIVELGSMTRDIHHALRQAFSTTPVTDDVKTQLRHVWQERLEQAVNDAPQLRSQKKAIESVFDSALAGQWPQLSRIHGDFHLGQVLRSPNRGWVALDFEGEPLRSLESRRLPDLPLRDVAGMLRSFDYVAGATGVGGQWATQARAAFLEGYGPVSSQELLDALELDKALYEVSYEAASRPDWIHIPLSGIENLLHGK</sequence>
<gene>
    <name evidence="2" type="ORF">P7079_06375</name>
</gene>
<dbReference type="Gene3D" id="3.90.1200.10">
    <property type="match status" value="1"/>
</dbReference>
<dbReference type="InterPro" id="IPR002575">
    <property type="entry name" value="Aminoglycoside_PTrfase"/>
</dbReference>
<evidence type="ECO:0000313" key="2">
    <source>
        <dbReference type="EMBL" id="WFM83019.1"/>
    </source>
</evidence>
<dbReference type="InterPro" id="IPR011009">
    <property type="entry name" value="Kinase-like_dom_sf"/>
</dbReference>
<protein>
    <recommendedName>
        <fullName evidence="1">Aminoglycoside phosphotransferase domain-containing protein</fullName>
    </recommendedName>
</protein>
<name>A0ABY8FWX4_9ACTO</name>
<reference evidence="2 3" key="1">
    <citation type="submission" date="2023-03" db="EMBL/GenBank/DDBJ databases">
        <title>Complete genome of Arcanobacterium canis strain DSM 25104 isolated in 2010 from a canine otitis externa in Germany.</title>
        <authorList>
            <person name="Borowiak M."/>
            <person name="Kreitlow A."/>
            <person name="Malorny B."/>
            <person name="Laemmler C."/>
            <person name="Prenger-Berninghoff E."/>
            <person name="Ploetz M."/>
            <person name="Abdulmawjood A."/>
        </authorList>
    </citation>
    <scope>NUCLEOTIDE SEQUENCE [LARGE SCALE GENOMIC DNA]</scope>
    <source>
        <strain evidence="2 3">DSM 25104</strain>
    </source>
</reference>
<dbReference type="Pfam" id="PF01636">
    <property type="entry name" value="APH"/>
    <property type="match status" value="1"/>
</dbReference>
<dbReference type="RefSeq" id="WP_278012445.1">
    <property type="nucleotide sequence ID" value="NZ_CP121208.1"/>
</dbReference>
<feature type="domain" description="Aminoglycoside phosphotransferase" evidence="1">
    <location>
        <begin position="249"/>
        <end position="354"/>
    </location>
</feature>
<dbReference type="Proteomes" id="UP001215216">
    <property type="component" value="Chromosome"/>
</dbReference>
<organism evidence="2 3">
    <name type="scientific">Arcanobacterium canis</name>
    <dbReference type="NCBI Taxonomy" id="999183"/>
    <lineage>
        <taxon>Bacteria</taxon>
        <taxon>Bacillati</taxon>
        <taxon>Actinomycetota</taxon>
        <taxon>Actinomycetes</taxon>
        <taxon>Actinomycetales</taxon>
        <taxon>Actinomycetaceae</taxon>
        <taxon>Arcanobacterium</taxon>
    </lineage>
</organism>